<proteinExistence type="predicted"/>
<reference evidence="1" key="2">
    <citation type="submission" date="2014-06" db="EMBL/GenBank/DDBJ databases">
        <authorList>
            <person name="Genoscope - CEA"/>
        </authorList>
    </citation>
    <scope>NUCLEOTIDE SEQUENCE</scope>
</reference>
<gene>
    <name evidence="1" type="primary">BnaAnng36970D</name>
    <name evidence="1" type="ORF">GSBRNA2T00014193001</name>
</gene>
<name>A0A078K0M2_BRANA</name>
<reference evidence="1" key="1">
    <citation type="journal article" date="2014" name="Science">
        <title>Plant genetics. Early allopolyploid evolution in the post-Neolithic Brassica napus oilseed genome.</title>
        <authorList>
            <person name="Chalhoub B."/>
            <person name="Denoeud F."/>
            <person name="Liu S."/>
            <person name="Parkin I.A."/>
            <person name="Tang H."/>
            <person name="Wang X."/>
            <person name="Chiquet J."/>
            <person name="Belcram H."/>
            <person name="Tong C."/>
            <person name="Samans B."/>
            <person name="Correa M."/>
            <person name="Da Silva C."/>
            <person name="Just J."/>
            <person name="Falentin C."/>
            <person name="Koh C.S."/>
            <person name="Le Clainche I."/>
            <person name="Bernard M."/>
            <person name="Bento P."/>
            <person name="Noel B."/>
            <person name="Labadie K."/>
            <person name="Alberti A."/>
            <person name="Charles M."/>
            <person name="Arnaud D."/>
            <person name="Guo H."/>
            <person name="Daviaud C."/>
            <person name="Alamery S."/>
            <person name="Jabbari K."/>
            <person name="Zhao M."/>
            <person name="Edger P.P."/>
            <person name="Chelaifa H."/>
            <person name="Tack D."/>
            <person name="Lassalle G."/>
            <person name="Mestiri I."/>
            <person name="Schnel N."/>
            <person name="Le Paslier M.C."/>
            <person name="Fan G."/>
            <person name="Renault V."/>
            <person name="Bayer P.E."/>
            <person name="Golicz A.A."/>
            <person name="Manoli S."/>
            <person name="Lee T.H."/>
            <person name="Thi V.H."/>
            <person name="Chalabi S."/>
            <person name="Hu Q."/>
            <person name="Fan C."/>
            <person name="Tollenaere R."/>
            <person name="Lu Y."/>
            <person name="Battail C."/>
            <person name="Shen J."/>
            <person name="Sidebottom C.H."/>
            <person name="Wang X."/>
            <person name="Canaguier A."/>
            <person name="Chauveau A."/>
            <person name="Berard A."/>
            <person name="Deniot G."/>
            <person name="Guan M."/>
            <person name="Liu Z."/>
            <person name="Sun F."/>
            <person name="Lim Y.P."/>
            <person name="Lyons E."/>
            <person name="Town C.D."/>
            <person name="Bancroft I."/>
            <person name="Wang X."/>
            <person name="Meng J."/>
            <person name="Ma J."/>
            <person name="Pires J.C."/>
            <person name="King G.J."/>
            <person name="Brunel D."/>
            <person name="Delourme R."/>
            <person name="Renard M."/>
            <person name="Aury J.M."/>
            <person name="Adams K.L."/>
            <person name="Batley J."/>
            <person name="Snowdon R.J."/>
            <person name="Tost J."/>
            <person name="Edwards D."/>
            <person name="Zhou Y."/>
            <person name="Hua W."/>
            <person name="Sharpe A.G."/>
            <person name="Paterson A.H."/>
            <person name="Guan C."/>
            <person name="Wincker P."/>
        </authorList>
    </citation>
    <scope>NUCLEOTIDE SEQUENCE [LARGE SCALE GENOMIC DNA]</scope>
</reference>
<organism evidence="1">
    <name type="scientific">Brassica napus</name>
    <name type="common">Rape</name>
    <dbReference type="NCBI Taxonomy" id="3708"/>
    <lineage>
        <taxon>Eukaryota</taxon>
        <taxon>Viridiplantae</taxon>
        <taxon>Streptophyta</taxon>
        <taxon>Embryophyta</taxon>
        <taxon>Tracheophyta</taxon>
        <taxon>Spermatophyta</taxon>
        <taxon>Magnoliopsida</taxon>
        <taxon>eudicotyledons</taxon>
        <taxon>Gunneridae</taxon>
        <taxon>Pentapetalae</taxon>
        <taxon>rosids</taxon>
        <taxon>malvids</taxon>
        <taxon>Brassicales</taxon>
        <taxon>Brassicaceae</taxon>
        <taxon>Brassiceae</taxon>
        <taxon>Brassica</taxon>
    </lineage>
</organism>
<protein>
    <submittedName>
        <fullName evidence="1">BnaAnng36970D protein</fullName>
    </submittedName>
</protein>
<dbReference type="EMBL" id="LK045416">
    <property type="protein sequence ID" value="CDY71331.1"/>
    <property type="molecule type" value="Genomic_DNA"/>
</dbReference>
<accession>A0A078K0M2</accession>
<sequence>MKKEEEALSQ</sequence>
<evidence type="ECO:0000313" key="1">
    <source>
        <dbReference type="EMBL" id="CDY71331.1"/>
    </source>
</evidence>
<dbReference type="PaxDb" id="3708-A0A078K0M2"/>